<dbReference type="Proteomes" id="UP001595923">
    <property type="component" value="Unassembled WGS sequence"/>
</dbReference>
<organism evidence="2 3">
    <name type="scientific">Nocardiopsis mangrovi</name>
    <dbReference type="NCBI Taxonomy" id="1179818"/>
    <lineage>
        <taxon>Bacteria</taxon>
        <taxon>Bacillati</taxon>
        <taxon>Actinomycetota</taxon>
        <taxon>Actinomycetes</taxon>
        <taxon>Streptosporangiales</taxon>
        <taxon>Nocardiopsidaceae</taxon>
        <taxon>Nocardiopsis</taxon>
    </lineage>
</organism>
<evidence type="ECO:0008006" key="4">
    <source>
        <dbReference type="Google" id="ProtNLM"/>
    </source>
</evidence>
<keyword evidence="1" id="KW-0472">Membrane</keyword>
<feature type="transmembrane region" description="Helical" evidence="1">
    <location>
        <begin position="31"/>
        <end position="50"/>
    </location>
</feature>
<dbReference type="EMBL" id="JBHSFQ010000044">
    <property type="protein sequence ID" value="MFC4565709.1"/>
    <property type="molecule type" value="Genomic_DNA"/>
</dbReference>
<proteinExistence type="predicted"/>
<reference evidence="3" key="1">
    <citation type="journal article" date="2019" name="Int. J. Syst. Evol. Microbiol.">
        <title>The Global Catalogue of Microorganisms (GCM) 10K type strain sequencing project: providing services to taxonomists for standard genome sequencing and annotation.</title>
        <authorList>
            <consortium name="The Broad Institute Genomics Platform"/>
            <consortium name="The Broad Institute Genome Sequencing Center for Infectious Disease"/>
            <person name="Wu L."/>
            <person name="Ma J."/>
        </authorList>
    </citation>
    <scope>NUCLEOTIDE SEQUENCE [LARGE SCALE GENOMIC DNA]</scope>
    <source>
        <strain evidence="3">XZYJ18</strain>
    </source>
</reference>
<feature type="transmembrane region" description="Helical" evidence="1">
    <location>
        <begin position="7"/>
        <end position="25"/>
    </location>
</feature>
<accession>A0ABV9E3E3</accession>
<keyword evidence="1" id="KW-0812">Transmembrane</keyword>
<gene>
    <name evidence="2" type="ORF">ACFO4E_27945</name>
</gene>
<evidence type="ECO:0000256" key="1">
    <source>
        <dbReference type="SAM" id="Phobius"/>
    </source>
</evidence>
<name>A0ABV9E3E3_9ACTN</name>
<keyword evidence="3" id="KW-1185">Reference proteome</keyword>
<comment type="caution">
    <text evidence="2">The sequence shown here is derived from an EMBL/GenBank/DDBJ whole genome shotgun (WGS) entry which is preliminary data.</text>
</comment>
<dbReference type="RefSeq" id="WP_378579947.1">
    <property type="nucleotide sequence ID" value="NZ_JBHSFQ010000044.1"/>
</dbReference>
<keyword evidence="1" id="KW-1133">Transmembrane helix</keyword>
<sequence>MGQGTKFTGGIVMGMMVGVVFGITMDNLALGIAFGVAIGIGFAAATRIGAGNGGKDDTGPTE</sequence>
<evidence type="ECO:0000313" key="3">
    <source>
        <dbReference type="Proteomes" id="UP001595923"/>
    </source>
</evidence>
<evidence type="ECO:0000313" key="2">
    <source>
        <dbReference type="EMBL" id="MFC4565709.1"/>
    </source>
</evidence>
<protein>
    <recommendedName>
        <fullName evidence="4">Glycine zipper family protein</fullName>
    </recommendedName>
</protein>